<evidence type="ECO:0000313" key="3">
    <source>
        <dbReference type="EMBL" id="KGA20962.1"/>
    </source>
</evidence>
<dbReference type="GO" id="GO:0000271">
    <property type="term" value="P:polysaccharide biosynthetic process"/>
    <property type="evidence" value="ECO:0007669"/>
    <property type="project" value="TreeGrafter"/>
</dbReference>
<protein>
    <recommendedName>
        <fullName evidence="4">Erythromycin biosynthesis sensory transduction protein eryC1</fullName>
    </recommendedName>
</protein>
<dbReference type="PANTHER" id="PTHR30244:SF36">
    <property type="entry name" value="3-OXO-GLUCOSE-6-PHOSPHATE:GLUTAMATE AMINOTRANSFERASE"/>
    <property type="match status" value="1"/>
</dbReference>
<dbReference type="Gene3D" id="3.90.1150.10">
    <property type="entry name" value="Aspartate Aminotransferase, domain 1"/>
    <property type="match status" value="1"/>
</dbReference>
<comment type="caution">
    <text evidence="3">The sequence shown here is derived from an EMBL/GenBank/DDBJ whole genome shotgun (WGS) entry which is preliminary data.</text>
</comment>
<dbReference type="GO" id="GO:0030170">
    <property type="term" value="F:pyridoxal phosphate binding"/>
    <property type="evidence" value="ECO:0007669"/>
    <property type="project" value="TreeGrafter"/>
</dbReference>
<proteinExistence type="inferred from homology"/>
<dbReference type="InterPro" id="IPR015422">
    <property type="entry name" value="PyrdxlP-dep_Trfase_small"/>
</dbReference>
<organism evidence="3">
    <name type="scientific">freshwater metagenome</name>
    <dbReference type="NCBI Taxonomy" id="449393"/>
    <lineage>
        <taxon>unclassified sequences</taxon>
        <taxon>metagenomes</taxon>
        <taxon>ecological metagenomes</taxon>
    </lineage>
</organism>
<comment type="similarity">
    <text evidence="2">Belongs to the DegT/DnrJ/EryC1 family.</text>
</comment>
<dbReference type="InterPro" id="IPR015424">
    <property type="entry name" value="PyrdxlP-dep_Trfase"/>
</dbReference>
<name>A0A094QC76_9ZZZZ</name>
<evidence type="ECO:0000256" key="1">
    <source>
        <dbReference type="ARBA" id="ARBA00022898"/>
    </source>
</evidence>
<sequence>MVLGPIPFNDLSRGIDGIRGDIDAAIARVISSGWFVLGPEHDALEHEIAQYVGTQHAVNVGNGTDALELALSALGVTVGSVVFTVANAGAYTSSAALLLGAEPVFVDVDPSTHLMSGASLEAALVACEQLPAAIVVTHLYGALAPMPEIMQVARKHGVAVLEDCAQSLGARWGDTMGGSFGDIATTSFYPTKNLGALGDGGAVFTNSSDLAARVRHMRQYGWESKYSIEHAHGRNSRLDEIQAAVLRAKLPLLEEKNARRRQIHQQYEDAVPAGFRMVNTSNSAFTAHLAVVECSEPDSARRALKARGISTDVHYPIPDHQQKFPGFNPRQMPLAVTEHLATRIFTLPLFPELTEDEVLHVCESLRTL</sequence>
<dbReference type="PIRSF" id="PIRSF000390">
    <property type="entry name" value="PLP_StrS"/>
    <property type="match status" value="1"/>
</dbReference>
<dbReference type="PANTHER" id="PTHR30244">
    <property type="entry name" value="TRANSAMINASE"/>
    <property type="match status" value="1"/>
</dbReference>
<evidence type="ECO:0008006" key="4">
    <source>
        <dbReference type="Google" id="ProtNLM"/>
    </source>
</evidence>
<dbReference type="InterPro" id="IPR000653">
    <property type="entry name" value="DegT/StrS_aminotransferase"/>
</dbReference>
<dbReference type="SUPFAM" id="SSF53383">
    <property type="entry name" value="PLP-dependent transferases"/>
    <property type="match status" value="1"/>
</dbReference>
<dbReference type="InterPro" id="IPR015421">
    <property type="entry name" value="PyrdxlP-dep_Trfase_major"/>
</dbReference>
<dbReference type="Pfam" id="PF01041">
    <property type="entry name" value="DegT_DnrJ_EryC1"/>
    <property type="match status" value="1"/>
</dbReference>
<keyword evidence="1" id="KW-0663">Pyridoxal phosphate</keyword>
<dbReference type="GO" id="GO:0008483">
    <property type="term" value="F:transaminase activity"/>
    <property type="evidence" value="ECO:0007669"/>
    <property type="project" value="TreeGrafter"/>
</dbReference>
<dbReference type="AlphaFoldDB" id="A0A094QC76"/>
<reference evidence="3" key="1">
    <citation type="submission" date="2014-06" db="EMBL/GenBank/DDBJ databases">
        <title>Key roles for freshwater Actinobacteria revealed by deep metagenomic sequencing.</title>
        <authorList>
            <person name="Ghai R."/>
            <person name="Mizuno C.M."/>
            <person name="Picazo A."/>
            <person name="Camacho A."/>
            <person name="Rodriguez-Valera F."/>
        </authorList>
    </citation>
    <scope>NUCLEOTIDE SEQUENCE</scope>
</reference>
<dbReference type="Gene3D" id="3.40.640.10">
    <property type="entry name" value="Type I PLP-dependent aspartate aminotransferase-like (Major domain)"/>
    <property type="match status" value="1"/>
</dbReference>
<accession>A0A094QC76</accession>
<dbReference type="EMBL" id="JNSL01000017">
    <property type="protein sequence ID" value="KGA20962.1"/>
    <property type="molecule type" value="Genomic_DNA"/>
</dbReference>
<dbReference type="CDD" id="cd00616">
    <property type="entry name" value="AHBA_syn"/>
    <property type="match status" value="1"/>
</dbReference>
<evidence type="ECO:0000256" key="2">
    <source>
        <dbReference type="ARBA" id="ARBA00037999"/>
    </source>
</evidence>
<gene>
    <name evidence="3" type="ORF">GM51_4445</name>
</gene>